<keyword evidence="14" id="KW-0443">Lipid metabolism</keyword>
<dbReference type="KEGG" id="naf:GQ61_07745"/>
<feature type="transmembrane region" description="Helical" evidence="19">
    <location>
        <begin position="133"/>
        <end position="153"/>
    </location>
</feature>
<dbReference type="GO" id="GO:0004605">
    <property type="term" value="F:phosphatidate cytidylyltransferase activity"/>
    <property type="evidence" value="ECO:0007669"/>
    <property type="project" value="UniProtKB-EC"/>
</dbReference>
<keyword evidence="15 19" id="KW-0472">Membrane</keyword>
<evidence type="ECO:0000256" key="17">
    <source>
        <dbReference type="ARBA" id="ARBA00023264"/>
    </source>
</evidence>
<comment type="similarity">
    <text evidence="5 18">Belongs to the CDS family.</text>
</comment>
<dbReference type="GO" id="GO:0016024">
    <property type="term" value="P:CDP-diacylglycerol biosynthetic process"/>
    <property type="evidence" value="ECO:0007669"/>
    <property type="project" value="UniProtKB-UniPathway"/>
</dbReference>
<dbReference type="STRING" id="1414854.GQ61_07745"/>
<evidence type="ECO:0000256" key="16">
    <source>
        <dbReference type="ARBA" id="ARBA00023209"/>
    </source>
</evidence>
<evidence type="ECO:0000256" key="1">
    <source>
        <dbReference type="ARBA" id="ARBA00001698"/>
    </source>
</evidence>
<keyword evidence="17" id="KW-1208">Phospholipid metabolism</keyword>
<evidence type="ECO:0000256" key="4">
    <source>
        <dbReference type="ARBA" id="ARBA00005189"/>
    </source>
</evidence>
<sequence length="221" mass="23837">MAVLVKFLQNNVSIRIVSGVVLALLTLIIIIQGVRASQGLVIVCILGSFIEWTNLCFRISKAPINRRNLWAIGAIYMLVAGVGFFRMVGADVSIPWHFLQILILVIASDVGAFFVGTLIGGPKLAPAISPNKTWSGALGGFCAAILVTTLFSLVLNVEAIPAAFLVFYAILAQGGDLLESWVKRRLAVKDTSSLIPGHGGLLDRFDSLLPIGFVYFFKSFL</sequence>
<evidence type="ECO:0000256" key="15">
    <source>
        <dbReference type="ARBA" id="ARBA00023136"/>
    </source>
</evidence>
<comment type="subcellular location">
    <subcellularLocation>
        <location evidence="2">Cell membrane</location>
        <topology evidence="2">Multi-pass membrane protein</topology>
    </subcellularLocation>
</comment>
<dbReference type="AlphaFoldDB" id="A0A1W6N5Y2"/>
<comment type="pathway">
    <text evidence="4">Lipid metabolism.</text>
</comment>
<keyword evidence="8" id="KW-1003">Cell membrane</keyword>
<feature type="transmembrane region" description="Helical" evidence="19">
    <location>
        <begin position="94"/>
        <end position="121"/>
    </location>
</feature>
<comment type="pathway">
    <text evidence="3 18">Phospholipid metabolism; CDP-diacylglycerol biosynthesis; CDP-diacylglycerol from sn-glycerol 3-phosphate: step 3/3.</text>
</comment>
<keyword evidence="16" id="KW-0594">Phospholipid biosynthesis</keyword>
<evidence type="ECO:0000256" key="2">
    <source>
        <dbReference type="ARBA" id="ARBA00004651"/>
    </source>
</evidence>
<keyword evidence="21" id="KW-1185">Reference proteome</keyword>
<accession>A0A1W6N5Y2</accession>
<feature type="transmembrane region" description="Helical" evidence="19">
    <location>
        <begin position="12"/>
        <end position="34"/>
    </location>
</feature>
<evidence type="ECO:0000256" key="5">
    <source>
        <dbReference type="ARBA" id="ARBA00010185"/>
    </source>
</evidence>
<evidence type="ECO:0000256" key="3">
    <source>
        <dbReference type="ARBA" id="ARBA00005119"/>
    </source>
</evidence>
<evidence type="ECO:0000256" key="11">
    <source>
        <dbReference type="ARBA" id="ARBA00022692"/>
    </source>
</evidence>
<dbReference type="Pfam" id="PF01148">
    <property type="entry name" value="CTP_transf_1"/>
    <property type="match status" value="1"/>
</dbReference>
<reference evidence="20 21" key="1">
    <citation type="submission" date="2014-06" db="EMBL/GenBank/DDBJ databases">
        <title>The genome of the endonuclear symbiont Nucleicultrix amoebiphila.</title>
        <authorList>
            <person name="Schulz F."/>
            <person name="Horn M."/>
        </authorList>
    </citation>
    <scope>NUCLEOTIDE SEQUENCE [LARGE SCALE GENOMIC DNA]</scope>
    <source>
        <strain evidence="20 21">FS5</strain>
    </source>
</reference>
<keyword evidence="9" id="KW-0444">Lipid biosynthesis</keyword>
<dbReference type="UniPathway" id="UPA00557">
    <property type="reaction ID" value="UER00614"/>
</dbReference>
<keyword evidence="12 18" id="KW-0548">Nucleotidyltransferase</keyword>
<evidence type="ECO:0000313" key="20">
    <source>
        <dbReference type="EMBL" id="ARN85192.1"/>
    </source>
</evidence>
<protein>
    <recommendedName>
        <fullName evidence="7 18">Phosphatidate cytidylyltransferase</fullName>
        <ecNumber evidence="6 18">2.7.7.41</ecNumber>
    </recommendedName>
</protein>
<dbReference type="PANTHER" id="PTHR46382">
    <property type="entry name" value="PHOSPHATIDATE CYTIDYLYLTRANSFERASE"/>
    <property type="match status" value="1"/>
</dbReference>
<evidence type="ECO:0000256" key="18">
    <source>
        <dbReference type="RuleBase" id="RU003938"/>
    </source>
</evidence>
<organism evidence="20 21">
    <name type="scientific">Candidatus Nucleicultrix amoebiphila FS5</name>
    <dbReference type="NCBI Taxonomy" id="1414854"/>
    <lineage>
        <taxon>Bacteria</taxon>
        <taxon>Pseudomonadati</taxon>
        <taxon>Pseudomonadota</taxon>
        <taxon>Alphaproteobacteria</taxon>
        <taxon>Holosporales</taxon>
        <taxon>Candidatus Nucleicultricaceae</taxon>
        <taxon>Candidatus Nucleicultrix</taxon>
    </lineage>
</organism>
<dbReference type="InterPro" id="IPR000374">
    <property type="entry name" value="PC_trans"/>
</dbReference>
<feature type="transmembrane region" description="Helical" evidence="19">
    <location>
        <begin position="159"/>
        <end position="178"/>
    </location>
</feature>
<dbReference type="PANTHER" id="PTHR46382:SF1">
    <property type="entry name" value="PHOSPHATIDATE CYTIDYLYLTRANSFERASE"/>
    <property type="match status" value="1"/>
</dbReference>
<comment type="catalytic activity">
    <reaction evidence="1 18">
        <text>a 1,2-diacyl-sn-glycero-3-phosphate + CTP + H(+) = a CDP-1,2-diacyl-sn-glycerol + diphosphate</text>
        <dbReference type="Rhea" id="RHEA:16229"/>
        <dbReference type="ChEBI" id="CHEBI:15378"/>
        <dbReference type="ChEBI" id="CHEBI:33019"/>
        <dbReference type="ChEBI" id="CHEBI:37563"/>
        <dbReference type="ChEBI" id="CHEBI:58332"/>
        <dbReference type="ChEBI" id="CHEBI:58608"/>
        <dbReference type="EC" id="2.7.7.41"/>
    </reaction>
</comment>
<evidence type="ECO:0000256" key="8">
    <source>
        <dbReference type="ARBA" id="ARBA00022475"/>
    </source>
</evidence>
<evidence type="ECO:0000256" key="7">
    <source>
        <dbReference type="ARBA" id="ARBA00019373"/>
    </source>
</evidence>
<gene>
    <name evidence="20" type="ORF">GQ61_07745</name>
</gene>
<evidence type="ECO:0000256" key="12">
    <source>
        <dbReference type="ARBA" id="ARBA00022695"/>
    </source>
</evidence>
<proteinExistence type="inferred from homology"/>
<feature type="transmembrane region" description="Helical" evidence="19">
    <location>
        <begin position="69"/>
        <end position="88"/>
    </location>
</feature>
<dbReference type="PROSITE" id="PS01315">
    <property type="entry name" value="CDS"/>
    <property type="match status" value="1"/>
</dbReference>
<evidence type="ECO:0000256" key="10">
    <source>
        <dbReference type="ARBA" id="ARBA00022679"/>
    </source>
</evidence>
<dbReference type="EC" id="2.7.7.41" evidence="6 18"/>
<evidence type="ECO:0000256" key="13">
    <source>
        <dbReference type="ARBA" id="ARBA00022989"/>
    </source>
</evidence>
<evidence type="ECO:0000256" key="14">
    <source>
        <dbReference type="ARBA" id="ARBA00023098"/>
    </source>
</evidence>
<evidence type="ECO:0000256" key="19">
    <source>
        <dbReference type="SAM" id="Phobius"/>
    </source>
</evidence>
<evidence type="ECO:0000313" key="21">
    <source>
        <dbReference type="Proteomes" id="UP000237351"/>
    </source>
</evidence>
<evidence type="ECO:0000256" key="9">
    <source>
        <dbReference type="ARBA" id="ARBA00022516"/>
    </source>
</evidence>
<dbReference type="GO" id="GO:0005886">
    <property type="term" value="C:plasma membrane"/>
    <property type="evidence" value="ECO:0007669"/>
    <property type="project" value="UniProtKB-SubCell"/>
</dbReference>
<keyword evidence="10 18" id="KW-0808">Transferase</keyword>
<name>A0A1W6N5Y2_9PROT</name>
<dbReference type="Proteomes" id="UP000237351">
    <property type="component" value="Chromosome"/>
</dbReference>
<keyword evidence="11 18" id="KW-0812">Transmembrane</keyword>
<dbReference type="EMBL" id="CP008743">
    <property type="protein sequence ID" value="ARN85192.1"/>
    <property type="molecule type" value="Genomic_DNA"/>
</dbReference>
<evidence type="ECO:0000256" key="6">
    <source>
        <dbReference type="ARBA" id="ARBA00012487"/>
    </source>
</evidence>
<keyword evidence="13 19" id="KW-1133">Transmembrane helix</keyword>
<feature type="transmembrane region" description="Helical" evidence="19">
    <location>
        <begin position="40"/>
        <end position="57"/>
    </location>
</feature>